<dbReference type="EMBL" id="JALLPB020000630">
    <property type="protein sequence ID" value="KAL3807427.1"/>
    <property type="molecule type" value="Genomic_DNA"/>
</dbReference>
<protein>
    <submittedName>
        <fullName evidence="1">Uncharacterized protein</fullName>
    </submittedName>
</protein>
<gene>
    <name evidence="1" type="ORF">ACHAXA_011558</name>
</gene>
<evidence type="ECO:0000313" key="1">
    <source>
        <dbReference type="EMBL" id="KAL3807427.1"/>
    </source>
</evidence>
<dbReference type="AlphaFoldDB" id="A0ABD3R518"/>
<organism evidence="1 2">
    <name type="scientific">Cyclostephanos tholiformis</name>
    <dbReference type="NCBI Taxonomy" id="382380"/>
    <lineage>
        <taxon>Eukaryota</taxon>
        <taxon>Sar</taxon>
        <taxon>Stramenopiles</taxon>
        <taxon>Ochrophyta</taxon>
        <taxon>Bacillariophyta</taxon>
        <taxon>Coscinodiscophyceae</taxon>
        <taxon>Thalassiosirophycidae</taxon>
        <taxon>Stephanodiscales</taxon>
        <taxon>Stephanodiscaceae</taxon>
        <taxon>Cyclostephanos</taxon>
    </lineage>
</organism>
<comment type="caution">
    <text evidence="1">The sequence shown here is derived from an EMBL/GenBank/DDBJ whole genome shotgun (WGS) entry which is preliminary data.</text>
</comment>
<proteinExistence type="predicted"/>
<dbReference type="Proteomes" id="UP001530377">
    <property type="component" value="Unassembled WGS sequence"/>
</dbReference>
<sequence>METTKAAVPSPSSLSSSLYLSSRSNVRRWKPINSLKNSRLTVQIRCAMSGQVFNVPERPINSTGDLKNYFDEAPGDHLIGSTSLHELISRVKSNIPSMYLCDEVGGQVLACGAQSVYQGEWETTMICDLLCDEESIPRVILEDGREAAVVTIGTPDSVLRTKPTVVQRCLAKGDVYG</sequence>
<keyword evidence="2" id="KW-1185">Reference proteome</keyword>
<name>A0ABD3R518_9STRA</name>
<reference evidence="1 2" key="1">
    <citation type="submission" date="2024-10" db="EMBL/GenBank/DDBJ databases">
        <title>Updated reference genomes for cyclostephanoid diatoms.</title>
        <authorList>
            <person name="Roberts W.R."/>
            <person name="Alverson A.J."/>
        </authorList>
    </citation>
    <scope>NUCLEOTIDE SEQUENCE [LARGE SCALE GENOMIC DNA]</scope>
    <source>
        <strain evidence="1 2">AJA228-03</strain>
    </source>
</reference>
<evidence type="ECO:0000313" key="2">
    <source>
        <dbReference type="Proteomes" id="UP001530377"/>
    </source>
</evidence>
<accession>A0ABD3R518</accession>